<dbReference type="Proteomes" id="UP000183832">
    <property type="component" value="Unassembled WGS sequence"/>
</dbReference>
<gene>
    <name evidence="2" type="ORF">CLUMA_CG018125</name>
</gene>
<dbReference type="EMBL" id="CVRI01000064">
    <property type="protein sequence ID" value="CRL05571.1"/>
    <property type="molecule type" value="Genomic_DNA"/>
</dbReference>
<accession>A0A1J1IZ64</accession>
<evidence type="ECO:0000313" key="3">
    <source>
        <dbReference type="Proteomes" id="UP000183832"/>
    </source>
</evidence>
<reference evidence="2 3" key="1">
    <citation type="submission" date="2015-04" db="EMBL/GenBank/DDBJ databases">
        <authorList>
            <person name="Syromyatnikov M.Y."/>
            <person name="Popov V.N."/>
        </authorList>
    </citation>
    <scope>NUCLEOTIDE SEQUENCE [LARGE SCALE GENOMIC DNA]</scope>
</reference>
<dbReference type="AlphaFoldDB" id="A0A1J1IZ64"/>
<keyword evidence="1" id="KW-0472">Membrane</keyword>
<evidence type="ECO:0000256" key="1">
    <source>
        <dbReference type="SAM" id="Phobius"/>
    </source>
</evidence>
<keyword evidence="3" id="KW-1185">Reference proteome</keyword>
<sequence>MANFGLIAISATVVSFLIFFLLLMFIVIGYMRRDKHIQREIQENIDVNLADRRGQEIINRSQVPTVSTPQLERTISIPMAYDDIYTHSSSVTTIGELRSATTEEMPPRYEEIDINVKETQNIDK</sequence>
<keyword evidence="1" id="KW-1133">Transmembrane helix</keyword>
<proteinExistence type="predicted"/>
<organism evidence="2 3">
    <name type="scientific">Clunio marinus</name>
    <dbReference type="NCBI Taxonomy" id="568069"/>
    <lineage>
        <taxon>Eukaryota</taxon>
        <taxon>Metazoa</taxon>
        <taxon>Ecdysozoa</taxon>
        <taxon>Arthropoda</taxon>
        <taxon>Hexapoda</taxon>
        <taxon>Insecta</taxon>
        <taxon>Pterygota</taxon>
        <taxon>Neoptera</taxon>
        <taxon>Endopterygota</taxon>
        <taxon>Diptera</taxon>
        <taxon>Nematocera</taxon>
        <taxon>Chironomoidea</taxon>
        <taxon>Chironomidae</taxon>
        <taxon>Clunio</taxon>
    </lineage>
</organism>
<name>A0A1J1IZ64_9DIPT</name>
<keyword evidence="1" id="KW-0812">Transmembrane</keyword>
<evidence type="ECO:0000313" key="2">
    <source>
        <dbReference type="EMBL" id="CRL05571.1"/>
    </source>
</evidence>
<feature type="transmembrane region" description="Helical" evidence="1">
    <location>
        <begin position="6"/>
        <end position="30"/>
    </location>
</feature>
<protein>
    <submittedName>
        <fullName evidence="2">CLUMA_CG018125, isoform A</fullName>
    </submittedName>
</protein>